<dbReference type="Gene3D" id="1.10.10.10">
    <property type="entry name" value="Winged helix-like DNA-binding domain superfamily/Winged helix DNA-binding domain"/>
    <property type="match status" value="1"/>
</dbReference>
<dbReference type="Pfam" id="PF08281">
    <property type="entry name" value="Sigma70_r4_2"/>
    <property type="match status" value="1"/>
</dbReference>
<dbReference type="InterPro" id="IPR013325">
    <property type="entry name" value="RNA_pol_sigma_r2"/>
</dbReference>
<dbReference type="NCBIfam" id="TIGR02937">
    <property type="entry name" value="sigma70-ECF"/>
    <property type="match status" value="1"/>
</dbReference>
<evidence type="ECO:0000313" key="8">
    <source>
        <dbReference type="Proteomes" id="UP000295122"/>
    </source>
</evidence>
<evidence type="ECO:0000256" key="2">
    <source>
        <dbReference type="ARBA" id="ARBA00023015"/>
    </source>
</evidence>
<accession>A0A4R7BX07</accession>
<dbReference type="OrthoDB" id="9803470at2"/>
<evidence type="ECO:0000259" key="6">
    <source>
        <dbReference type="Pfam" id="PF08281"/>
    </source>
</evidence>
<dbReference type="Pfam" id="PF04542">
    <property type="entry name" value="Sigma70_r2"/>
    <property type="match status" value="1"/>
</dbReference>
<dbReference type="Proteomes" id="UP000295122">
    <property type="component" value="Unassembled WGS sequence"/>
</dbReference>
<dbReference type="GO" id="GO:0003677">
    <property type="term" value="F:DNA binding"/>
    <property type="evidence" value="ECO:0007669"/>
    <property type="project" value="InterPro"/>
</dbReference>
<keyword evidence="4" id="KW-0804">Transcription</keyword>
<dbReference type="InterPro" id="IPR013249">
    <property type="entry name" value="RNA_pol_sigma70_r4_t2"/>
</dbReference>
<dbReference type="PANTHER" id="PTHR43133">
    <property type="entry name" value="RNA POLYMERASE ECF-TYPE SIGMA FACTO"/>
    <property type="match status" value="1"/>
</dbReference>
<dbReference type="CDD" id="cd06171">
    <property type="entry name" value="Sigma70_r4"/>
    <property type="match status" value="1"/>
</dbReference>
<dbReference type="SUPFAM" id="SSF88659">
    <property type="entry name" value="Sigma3 and sigma4 domains of RNA polymerase sigma factors"/>
    <property type="match status" value="1"/>
</dbReference>
<dbReference type="GO" id="GO:0016987">
    <property type="term" value="F:sigma factor activity"/>
    <property type="evidence" value="ECO:0007669"/>
    <property type="project" value="UniProtKB-KW"/>
</dbReference>
<evidence type="ECO:0000259" key="5">
    <source>
        <dbReference type="Pfam" id="PF04542"/>
    </source>
</evidence>
<reference evidence="7 8" key="1">
    <citation type="submission" date="2019-03" db="EMBL/GenBank/DDBJ databases">
        <title>Genomic Encyclopedia of Type Strains, Phase IV (KMG-IV): sequencing the most valuable type-strain genomes for metagenomic binning, comparative biology and taxonomic classification.</title>
        <authorList>
            <person name="Goeker M."/>
        </authorList>
    </citation>
    <scope>NUCLEOTIDE SEQUENCE [LARGE SCALE GENOMIC DNA]</scope>
    <source>
        <strain evidence="7 8">DSM 25903</strain>
    </source>
</reference>
<dbReference type="InterPro" id="IPR036388">
    <property type="entry name" value="WH-like_DNA-bd_sf"/>
</dbReference>
<dbReference type="GO" id="GO:0006352">
    <property type="term" value="P:DNA-templated transcription initiation"/>
    <property type="evidence" value="ECO:0007669"/>
    <property type="project" value="InterPro"/>
</dbReference>
<gene>
    <name evidence="7" type="ORF">EV668_3301</name>
</gene>
<proteinExistence type="inferred from homology"/>
<dbReference type="AlphaFoldDB" id="A0A4R7BX07"/>
<dbReference type="Gene3D" id="1.10.1740.10">
    <property type="match status" value="1"/>
</dbReference>
<sequence length="186" mass="21055">MDPASDAALIRRIAARDQTAMQVLYGRHHVRVYRFLLRILRNEAAAEDLVSDVFVDVWQQASRFEERAAVTTWLLSIARFKALSALRRRREDALDDDKAAGIEDDADTPEVTAQKSSKADAMQRCIAKLSRDHAEVIQLVYYHEQSVEEAAAVLGIPEATVKTRMFYARKRLSELLKAAGLDRGWP</sequence>
<dbReference type="SUPFAM" id="SSF88946">
    <property type="entry name" value="Sigma2 domain of RNA polymerase sigma factors"/>
    <property type="match status" value="1"/>
</dbReference>
<dbReference type="EMBL" id="SNZR01000013">
    <property type="protein sequence ID" value="TDR90450.1"/>
    <property type="molecule type" value="Genomic_DNA"/>
</dbReference>
<name>A0A4R7BX07_9HYPH</name>
<organism evidence="7 8">
    <name type="scientific">Enterovirga rhinocerotis</name>
    <dbReference type="NCBI Taxonomy" id="1339210"/>
    <lineage>
        <taxon>Bacteria</taxon>
        <taxon>Pseudomonadati</taxon>
        <taxon>Pseudomonadota</taxon>
        <taxon>Alphaproteobacteria</taxon>
        <taxon>Hyphomicrobiales</taxon>
        <taxon>Methylobacteriaceae</taxon>
        <taxon>Enterovirga</taxon>
    </lineage>
</organism>
<keyword evidence="3" id="KW-0731">Sigma factor</keyword>
<evidence type="ECO:0000256" key="3">
    <source>
        <dbReference type="ARBA" id="ARBA00023082"/>
    </source>
</evidence>
<keyword evidence="2" id="KW-0805">Transcription regulation</keyword>
<dbReference type="InterPro" id="IPR013324">
    <property type="entry name" value="RNA_pol_sigma_r3/r4-like"/>
</dbReference>
<comment type="caution">
    <text evidence="7">The sequence shown here is derived from an EMBL/GenBank/DDBJ whole genome shotgun (WGS) entry which is preliminary data.</text>
</comment>
<keyword evidence="8" id="KW-1185">Reference proteome</keyword>
<dbReference type="InterPro" id="IPR014284">
    <property type="entry name" value="RNA_pol_sigma-70_dom"/>
</dbReference>
<dbReference type="InterPro" id="IPR039425">
    <property type="entry name" value="RNA_pol_sigma-70-like"/>
</dbReference>
<evidence type="ECO:0000256" key="4">
    <source>
        <dbReference type="ARBA" id="ARBA00023163"/>
    </source>
</evidence>
<dbReference type="InterPro" id="IPR007627">
    <property type="entry name" value="RNA_pol_sigma70_r2"/>
</dbReference>
<feature type="domain" description="RNA polymerase sigma factor 70 region 4 type 2" evidence="6">
    <location>
        <begin position="120"/>
        <end position="172"/>
    </location>
</feature>
<dbReference type="NCBIfam" id="NF009168">
    <property type="entry name" value="PRK12515.1"/>
    <property type="match status" value="1"/>
</dbReference>
<evidence type="ECO:0000256" key="1">
    <source>
        <dbReference type="ARBA" id="ARBA00010641"/>
    </source>
</evidence>
<dbReference type="PANTHER" id="PTHR43133:SF32">
    <property type="entry name" value="BLR3042 PROTEIN"/>
    <property type="match status" value="1"/>
</dbReference>
<comment type="similarity">
    <text evidence="1">Belongs to the sigma-70 factor family. ECF subfamily.</text>
</comment>
<feature type="domain" description="RNA polymerase sigma-70 region 2" evidence="5">
    <location>
        <begin position="24"/>
        <end position="90"/>
    </location>
</feature>
<protein>
    <submittedName>
        <fullName evidence="7">RNA polymerase sigma-70 factor (ECF subfamily)</fullName>
    </submittedName>
</protein>
<evidence type="ECO:0000313" key="7">
    <source>
        <dbReference type="EMBL" id="TDR90450.1"/>
    </source>
</evidence>
<dbReference type="RefSeq" id="WP_133771853.1">
    <property type="nucleotide sequence ID" value="NZ_SNZR01000013.1"/>
</dbReference>